<dbReference type="Proteomes" id="UP000005222">
    <property type="component" value="Chromosome K"/>
</dbReference>
<organism evidence="4 5">
    <name type="scientific">Pichia sorbitophila (strain ATCC MYA-4447 / BCRC 22081 / CBS 7064 / NBRC 10061 / NRRL Y-12695)</name>
    <name type="common">Hybrid yeast</name>
    <dbReference type="NCBI Taxonomy" id="559304"/>
    <lineage>
        <taxon>Eukaryota</taxon>
        <taxon>Fungi</taxon>
        <taxon>Dikarya</taxon>
        <taxon>Ascomycota</taxon>
        <taxon>Saccharomycotina</taxon>
        <taxon>Pichiomycetes</taxon>
        <taxon>Debaryomycetaceae</taxon>
        <taxon>Millerozyma</taxon>
    </lineage>
</organism>
<dbReference type="FunCoup" id="G8Y5Z1">
    <property type="interactions" value="66"/>
</dbReference>
<feature type="transmembrane region" description="Helical" evidence="2">
    <location>
        <begin position="105"/>
        <end position="126"/>
    </location>
</feature>
<dbReference type="GO" id="GO:0005628">
    <property type="term" value="C:prospore membrane"/>
    <property type="evidence" value="ECO:0007669"/>
    <property type="project" value="TreeGrafter"/>
</dbReference>
<dbReference type="HOGENOM" id="CLU_062645_3_0_1"/>
<dbReference type="PANTHER" id="PTHR34292">
    <property type="entry name" value="OUTER SPORE WALL PROTEIN LDS1"/>
    <property type="match status" value="1"/>
</dbReference>
<dbReference type="PANTHER" id="PTHR34292:SF2">
    <property type="entry name" value="OUTER SPORE WALL PROTEIN LDS1"/>
    <property type="match status" value="1"/>
</dbReference>
<protein>
    <submittedName>
        <fullName evidence="4">Piso0_004623 protein</fullName>
    </submittedName>
</protein>
<evidence type="ECO:0000313" key="3">
    <source>
        <dbReference type="EMBL" id="CCE84021.1"/>
    </source>
</evidence>
<dbReference type="OrthoDB" id="10012223at2759"/>
<dbReference type="EMBL" id="FO082048">
    <property type="protein sequence ID" value="CCE85052.1"/>
    <property type="molecule type" value="Genomic_DNA"/>
</dbReference>
<keyword evidence="2" id="KW-0812">Transmembrane</keyword>
<dbReference type="InParanoid" id="G8Y5Z1"/>
<feature type="transmembrane region" description="Helical" evidence="2">
    <location>
        <begin position="80"/>
        <end position="99"/>
    </location>
</feature>
<keyword evidence="5" id="KW-1185">Reference proteome</keyword>
<sequence length="272" mass="30718">MYIFLYPIEMIFAIIFYGPVGIITIWFSVLQQAGLVSAFIVTFLLMPEIQRVAFDAVLSRECADDVVLMGKLRRVVEVPFLVKCGQAVWALPAALILPFHMLKAIGVFIISAIPVIGPILVVLIQAPTKGLRLHARYFTLKSYDKRQIKVIYKLNRARYMAFGIVANALETIPIFSVFFMFTNTIGAALWVIDIENNHEDHPHVFASQESIQAEFRRIKIKRPYYFGFSESPSITASLQKTTNALKEPVKKAGELAEETTTSNKEQKSNKID</sequence>
<evidence type="ECO:0000313" key="4">
    <source>
        <dbReference type="EMBL" id="CCE85052.1"/>
    </source>
</evidence>
<proteinExistence type="predicted"/>
<dbReference type="InterPro" id="IPR052786">
    <property type="entry name" value="Spore_wall_assembly"/>
</dbReference>
<feature type="transmembrane region" description="Helical" evidence="2">
    <location>
        <begin position="159"/>
        <end position="181"/>
    </location>
</feature>
<accession>G8Y5Z1</accession>
<gene>
    <name evidence="4" type="primary">Piso0_004623</name>
    <name evidence="3" type="ORF">GNLVRS01_PISO0K20954g</name>
    <name evidence="4" type="ORF">GNLVRS01_PISO0L20955g</name>
</gene>
<dbReference type="GO" id="GO:0005619">
    <property type="term" value="C:ascospore wall"/>
    <property type="evidence" value="ECO:0007669"/>
    <property type="project" value="TreeGrafter"/>
</dbReference>
<dbReference type="STRING" id="559304.G8Y5Z1"/>
<dbReference type="GO" id="GO:0005811">
    <property type="term" value="C:lipid droplet"/>
    <property type="evidence" value="ECO:0007669"/>
    <property type="project" value="TreeGrafter"/>
</dbReference>
<dbReference type="EMBL" id="FO082049">
    <property type="protein sequence ID" value="CCE84021.1"/>
    <property type="molecule type" value="Genomic_DNA"/>
</dbReference>
<reference evidence="5" key="2">
    <citation type="journal article" date="2012" name="G3 (Bethesda)">
        <title>Pichia sorbitophila, an interspecies yeast hybrid reveals early steps of genome resolution following polyploidization.</title>
        <authorList>
            <person name="Leh Louis V."/>
            <person name="Despons L."/>
            <person name="Friedrich A."/>
            <person name="Martin T."/>
            <person name="Durrens P."/>
            <person name="Casaregola S."/>
            <person name="Neuveglise C."/>
            <person name="Fairhead C."/>
            <person name="Marck C."/>
            <person name="Cruz J.A."/>
            <person name="Straub M.L."/>
            <person name="Kugler V."/>
            <person name="Sacerdot C."/>
            <person name="Uzunov Z."/>
            <person name="Thierry A."/>
            <person name="Weiss S."/>
            <person name="Bleykasten C."/>
            <person name="De Montigny J."/>
            <person name="Jacques N."/>
            <person name="Jung P."/>
            <person name="Lemaire M."/>
            <person name="Mallet S."/>
            <person name="Morel G."/>
            <person name="Richard G.F."/>
            <person name="Sarkar A."/>
            <person name="Savel G."/>
            <person name="Schacherer J."/>
            <person name="Seret M.L."/>
            <person name="Talla E."/>
            <person name="Samson G."/>
            <person name="Jubin C."/>
            <person name="Poulain J."/>
            <person name="Vacherie B."/>
            <person name="Barbe V."/>
            <person name="Pelletier E."/>
            <person name="Sherman D.J."/>
            <person name="Westhof E."/>
            <person name="Weissenbach J."/>
            <person name="Baret P.V."/>
            <person name="Wincker P."/>
            <person name="Gaillardin C."/>
            <person name="Dujon B."/>
            <person name="Souciet J.L."/>
        </authorList>
    </citation>
    <scope>NUCLEOTIDE SEQUENCE [LARGE SCALE GENOMIC DNA]</scope>
    <source>
        <strain evidence="5">ATCC MYA-4447 / BCRC 22081 / CBS 7064 / NBRC 10061 / NRRL Y-12695</strain>
    </source>
</reference>
<feature type="transmembrane region" description="Helical" evidence="2">
    <location>
        <begin position="12"/>
        <end position="45"/>
    </location>
</feature>
<reference evidence="4" key="1">
    <citation type="submission" date="2011-10" db="EMBL/GenBank/DDBJ databases">
        <authorList>
            <person name="Genoscope - CEA"/>
        </authorList>
    </citation>
    <scope>NUCLEOTIDE SEQUENCE</scope>
</reference>
<name>G8Y5Z1_PICSO</name>
<feature type="region of interest" description="Disordered" evidence="1">
    <location>
        <begin position="249"/>
        <end position="272"/>
    </location>
</feature>
<dbReference type="AlphaFoldDB" id="G8Y5Z1"/>
<dbReference type="eggNOG" id="ENOG502QVX4">
    <property type="taxonomic scope" value="Eukaryota"/>
</dbReference>
<keyword evidence="2" id="KW-1133">Transmembrane helix</keyword>
<evidence type="ECO:0000256" key="1">
    <source>
        <dbReference type="SAM" id="MobiDB-lite"/>
    </source>
</evidence>
<evidence type="ECO:0000313" key="5">
    <source>
        <dbReference type="Proteomes" id="UP000005222"/>
    </source>
</evidence>
<dbReference type="Proteomes" id="UP000005222">
    <property type="component" value="Chromosome L"/>
</dbReference>
<evidence type="ECO:0000256" key="2">
    <source>
        <dbReference type="SAM" id="Phobius"/>
    </source>
</evidence>
<keyword evidence="2" id="KW-0472">Membrane</keyword>